<accession>A0A6J7WBQ0</accession>
<gene>
    <name evidence="1" type="ORF">UFOVP174_17</name>
</gene>
<proteinExistence type="predicted"/>
<name>A0A6J7WBQ0_9CAUD</name>
<evidence type="ECO:0000313" key="1">
    <source>
        <dbReference type="EMBL" id="CAB5194605.1"/>
    </source>
</evidence>
<dbReference type="EMBL" id="LR798216">
    <property type="protein sequence ID" value="CAB5194605.1"/>
    <property type="molecule type" value="Genomic_DNA"/>
</dbReference>
<sequence length="52" mass="6376">MKVYMTYEYSDYGLWDTKWSKIFYKLEDAKAYAKLFKETHGWSCDICEFNVE</sequence>
<protein>
    <submittedName>
        <fullName evidence="1">Uncharacterized protein</fullName>
    </submittedName>
</protein>
<reference evidence="1" key="1">
    <citation type="submission" date="2020-05" db="EMBL/GenBank/DDBJ databases">
        <authorList>
            <person name="Chiriac C."/>
            <person name="Salcher M."/>
            <person name="Ghai R."/>
            <person name="Kavagutti S V."/>
        </authorList>
    </citation>
    <scope>NUCLEOTIDE SEQUENCE</scope>
</reference>
<organism evidence="1">
    <name type="scientific">uncultured Caudovirales phage</name>
    <dbReference type="NCBI Taxonomy" id="2100421"/>
    <lineage>
        <taxon>Viruses</taxon>
        <taxon>Duplodnaviria</taxon>
        <taxon>Heunggongvirae</taxon>
        <taxon>Uroviricota</taxon>
        <taxon>Caudoviricetes</taxon>
        <taxon>Peduoviridae</taxon>
        <taxon>Maltschvirus</taxon>
        <taxon>Maltschvirus maltsch</taxon>
    </lineage>
</organism>